<dbReference type="InterPro" id="IPR039439">
    <property type="entry name" value="SH3b1_dom"/>
</dbReference>
<dbReference type="AlphaFoldDB" id="A0A1M6N733"/>
<dbReference type="Proteomes" id="UP000183952">
    <property type="component" value="Unassembled WGS sequence"/>
</dbReference>
<accession>A0A1M6N733</accession>
<dbReference type="InterPro" id="IPR000064">
    <property type="entry name" value="NLP_P60_dom"/>
</dbReference>
<dbReference type="PANTHER" id="PTHR47053:SF1">
    <property type="entry name" value="MUREIN DD-ENDOPEPTIDASE MEPH-RELATED"/>
    <property type="match status" value="1"/>
</dbReference>
<dbReference type="OrthoDB" id="9808890at2"/>
<dbReference type="STRING" id="1121331.SAMN02745248_01293"/>
<keyword evidence="5" id="KW-1133">Transmembrane helix</keyword>
<keyword evidence="8" id="KW-1185">Reference proteome</keyword>
<dbReference type="PROSITE" id="PS51935">
    <property type="entry name" value="NLPC_P60"/>
    <property type="match status" value="1"/>
</dbReference>
<keyword evidence="4" id="KW-0788">Thiol protease</keyword>
<comment type="similarity">
    <text evidence="1">Belongs to the peptidase C40 family.</text>
</comment>
<evidence type="ECO:0000313" key="8">
    <source>
        <dbReference type="Proteomes" id="UP000183952"/>
    </source>
</evidence>
<dbReference type="InterPro" id="IPR051202">
    <property type="entry name" value="Peptidase_C40"/>
</dbReference>
<keyword evidence="3" id="KW-0378">Hydrolase</keyword>
<dbReference type="Pfam" id="PF00877">
    <property type="entry name" value="NLPC_P60"/>
    <property type="match status" value="1"/>
</dbReference>
<keyword evidence="2" id="KW-0645">Protease</keyword>
<dbReference type="Gene3D" id="3.90.1720.10">
    <property type="entry name" value="endopeptidase domain like (from Nostoc punctiforme)"/>
    <property type="match status" value="1"/>
</dbReference>
<dbReference type="GO" id="GO:0008234">
    <property type="term" value="F:cysteine-type peptidase activity"/>
    <property type="evidence" value="ECO:0007669"/>
    <property type="project" value="UniProtKB-KW"/>
</dbReference>
<gene>
    <name evidence="7" type="ORF">SAMN02745248_01293</name>
</gene>
<reference evidence="7 8" key="1">
    <citation type="submission" date="2016-11" db="EMBL/GenBank/DDBJ databases">
        <authorList>
            <person name="Jaros S."/>
            <person name="Januszkiewicz K."/>
            <person name="Wedrychowicz H."/>
        </authorList>
    </citation>
    <scope>NUCLEOTIDE SEQUENCE [LARGE SCALE GENOMIC DNA]</scope>
    <source>
        <strain evidence="7 8">DSM 3090</strain>
    </source>
</reference>
<dbReference type="EMBL" id="FRAD01000009">
    <property type="protein sequence ID" value="SHJ91356.1"/>
    <property type="molecule type" value="Genomic_DNA"/>
</dbReference>
<evidence type="ECO:0000256" key="2">
    <source>
        <dbReference type="ARBA" id="ARBA00022670"/>
    </source>
</evidence>
<dbReference type="PANTHER" id="PTHR47053">
    <property type="entry name" value="MUREIN DD-ENDOPEPTIDASE MEPH-RELATED"/>
    <property type="match status" value="1"/>
</dbReference>
<evidence type="ECO:0000256" key="4">
    <source>
        <dbReference type="ARBA" id="ARBA00022807"/>
    </source>
</evidence>
<keyword evidence="5" id="KW-0812">Transmembrane</keyword>
<dbReference type="InterPro" id="IPR038765">
    <property type="entry name" value="Papain-like_cys_pep_sf"/>
</dbReference>
<evidence type="ECO:0000256" key="3">
    <source>
        <dbReference type="ARBA" id="ARBA00022801"/>
    </source>
</evidence>
<evidence type="ECO:0000256" key="1">
    <source>
        <dbReference type="ARBA" id="ARBA00007074"/>
    </source>
</evidence>
<sequence>MIKLKSNKHKKIIFIICIFAILLSFLVVYLLFYHKKPVKVSKITATPNRASPKNDIINYFAEIKPLSIEKPVKSNNHDSYLKDNDYWTNLLSDKNKLIMTKDQIGIFNKNNTDNIESLYDLDEFPHTLSSNTVLNYINKYTFPNSTMYDESNNTIETSTYNKIKENMSLTSMPSTMDIKYGITLTRTSLKRFPSEIQADYRKPIIHDRFQETAIDSCEKIIILHESKDKKWSFIIAYNYMGWVKNKDICVSDLNSINYFANPKDFIMILQNAAELTKEGMQYKYFMGTKLPIEYTMGDKNKPLVYIPVVDDKGKLCKKPVTLSKDLDYSIGYLDYTRENVIKQAFKQLGTPYCWGDANNGRDCSSFIASTFKTMGIYLPRNTDEQELVNFKSINLRDLSAKDKTKKISTLKPGDILFIDGHVVMYLGDYNNSKYIIHNSPLNTSCTAVSRYDIAIKNNITYIDLYTKCTILE</sequence>
<feature type="transmembrane region" description="Helical" evidence="5">
    <location>
        <begin position="12"/>
        <end position="32"/>
    </location>
</feature>
<name>A0A1M6N733_9CLOT</name>
<organism evidence="7 8">
    <name type="scientific">Hathewaya proteolytica DSM 3090</name>
    <dbReference type="NCBI Taxonomy" id="1121331"/>
    <lineage>
        <taxon>Bacteria</taxon>
        <taxon>Bacillati</taxon>
        <taxon>Bacillota</taxon>
        <taxon>Clostridia</taxon>
        <taxon>Eubacteriales</taxon>
        <taxon>Clostridiaceae</taxon>
        <taxon>Hathewaya</taxon>
    </lineage>
</organism>
<feature type="domain" description="NlpC/P60" evidence="6">
    <location>
        <begin position="334"/>
        <end position="472"/>
    </location>
</feature>
<dbReference type="RefSeq" id="WP_072903302.1">
    <property type="nucleotide sequence ID" value="NZ_FRAD01000009.1"/>
</dbReference>
<evidence type="ECO:0000259" key="6">
    <source>
        <dbReference type="PROSITE" id="PS51935"/>
    </source>
</evidence>
<dbReference type="GO" id="GO:0006508">
    <property type="term" value="P:proteolysis"/>
    <property type="evidence" value="ECO:0007669"/>
    <property type="project" value="UniProtKB-KW"/>
</dbReference>
<dbReference type="SUPFAM" id="SSF54001">
    <property type="entry name" value="Cysteine proteinases"/>
    <property type="match status" value="1"/>
</dbReference>
<evidence type="ECO:0000313" key="7">
    <source>
        <dbReference type="EMBL" id="SHJ91356.1"/>
    </source>
</evidence>
<evidence type="ECO:0000256" key="5">
    <source>
        <dbReference type="SAM" id="Phobius"/>
    </source>
</evidence>
<keyword evidence="5" id="KW-0472">Membrane</keyword>
<proteinExistence type="inferred from homology"/>
<protein>
    <submittedName>
        <fullName evidence="7">SH3 domain (SH3b1 type)</fullName>
    </submittedName>
</protein>
<dbReference type="Pfam" id="PF12913">
    <property type="entry name" value="SH3_6"/>
    <property type="match status" value="1"/>
</dbReference>